<protein>
    <submittedName>
        <fullName evidence="2">Cytochrome P450</fullName>
    </submittedName>
</protein>
<dbReference type="PANTHER" id="PTHR46696:SF4">
    <property type="entry name" value="BIOTIN BIOSYNTHESIS CYTOCHROME P450"/>
    <property type="match status" value="1"/>
</dbReference>
<sequence>MAVRHHEPQELFTTEHPFDTEVDISSDAFWTQPWRERDKSFAWLRENAPVSWHPPMDAHGYPNREAGFWAVVNADDIRYVSEHTELFTSTLGVDVRPTPQLEPSMLTSDPPEHGRYRKMISSAFTPKAVKQLIEKIEQRAEEIVDRVVGAGDINFVEEVSARLPMLTIADMFGIPDHLRQEFVEAGDRFANAPDPTVRPEGVSIPEFVQQQFDVLLPIGVEVVNYRRKHPADDLATALGEARLDGRTLTDMEIGGVTLLLSAAGNDTTKQTTSWATHQLWTHPEQKAWLAEDYDNRIAGSIEEFVRHTSPVTLFARTVAEDTVLGGKSLTKHDKVVMYYCSGNRDETAFPDAWKFDLKRGRTAHLGFGGGGIHYCLGNAVAKAQLRALFRQFLTKLPDMEVGEPEFFTPNERFNAMRRLPVHIP</sequence>
<dbReference type="RefSeq" id="WP_189942509.1">
    <property type="nucleotide sequence ID" value="NZ_BMSX01000023.1"/>
</dbReference>
<dbReference type="InterPro" id="IPR036396">
    <property type="entry name" value="Cyt_P450_sf"/>
</dbReference>
<dbReference type="InterPro" id="IPR002397">
    <property type="entry name" value="Cyt_P450_B"/>
</dbReference>
<evidence type="ECO:0000256" key="1">
    <source>
        <dbReference type="ARBA" id="ARBA00010617"/>
    </source>
</evidence>
<dbReference type="EMBL" id="BMSX01000023">
    <property type="protein sequence ID" value="GGR47369.1"/>
    <property type="molecule type" value="Genomic_DNA"/>
</dbReference>
<dbReference type="GO" id="GO:0036199">
    <property type="term" value="F:cholest-4-en-3-one 26-monooxygenase activity"/>
    <property type="evidence" value="ECO:0007669"/>
    <property type="project" value="TreeGrafter"/>
</dbReference>
<dbReference type="InterPro" id="IPR001128">
    <property type="entry name" value="Cyt_P450"/>
</dbReference>
<dbReference type="GO" id="GO:0008395">
    <property type="term" value="F:steroid hydroxylase activity"/>
    <property type="evidence" value="ECO:0007669"/>
    <property type="project" value="TreeGrafter"/>
</dbReference>
<comment type="caution">
    <text evidence="2">The sequence shown here is derived from an EMBL/GenBank/DDBJ whole genome shotgun (WGS) entry which is preliminary data.</text>
</comment>
<dbReference type="PRINTS" id="PR00359">
    <property type="entry name" value="BP450"/>
</dbReference>
<dbReference type="Pfam" id="PF00067">
    <property type="entry name" value="p450"/>
    <property type="match status" value="1"/>
</dbReference>
<proteinExistence type="inferred from homology"/>
<dbReference type="AlphaFoldDB" id="A0A918FKM6"/>
<dbReference type="GO" id="GO:0006707">
    <property type="term" value="P:cholesterol catabolic process"/>
    <property type="evidence" value="ECO:0007669"/>
    <property type="project" value="TreeGrafter"/>
</dbReference>
<reference evidence="2" key="2">
    <citation type="submission" date="2020-09" db="EMBL/GenBank/DDBJ databases">
        <authorList>
            <person name="Sun Q."/>
            <person name="Ohkuma M."/>
        </authorList>
    </citation>
    <scope>NUCLEOTIDE SEQUENCE</scope>
    <source>
        <strain evidence="2">JCM 4346</strain>
    </source>
</reference>
<keyword evidence="3" id="KW-1185">Reference proteome</keyword>
<name>A0A918FKM6_9ACTN</name>
<reference evidence="2" key="1">
    <citation type="journal article" date="2014" name="Int. J. Syst. Evol. Microbiol.">
        <title>Complete genome sequence of Corynebacterium casei LMG S-19264T (=DSM 44701T), isolated from a smear-ripened cheese.</title>
        <authorList>
            <consortium name="US DOE Joint Genome Institute (JGI-PGF)"/>
            <person name="Walter F."/>
            <person name="Albersmeier A."/>
            <person name="Kalinowski J."/>
            <person name="Ruckert C."/>
        </authorList>
    </citation>
    <scope>NUCLEOTIDE SEQUENCE</scope>
    <source>
        <strain evidence="2">JCM 4346</strain>
    </source>
</reference>
<dbReference type="Proteomes" id="UP000658320">
    <property type="component" value="Unassembled WGS sequence"/>
</dbReference>
<gene>
    <name evidence="2" type="ORF">GCM10010251_75460</name>
</gene>
<dbReference type="GO" id="GO:0020037">
    <property type="term" value="F:heme binding"/>
    <property type="evidence" value="ECO:0007669"/>
    <property type="project" value="InterPro"/>
</dbReference>
<accession>A0A918FKM6</accession>
<organism evidence="2 3">
    <name type="scientific">Streptomyces aurantiogriseus</name>
    <dbReference type="NCBI Taxonomy" id="66870"/>
    <lineage>
        <taxon>Bacteria</taxon>
        <taxon>Bacillati</taxon>
        <taxon>Actinomycetota</taxon>
        <taxon>Actinomycetes</taxon>
        <taxon>Kitasatosporales</taxon>
        <taxon>Streptomycetaceae</taxon>
        <taxon>Streptomyces</taxon>
    </lineage>
</organism>
<evidence type="ECO:0000313" key="2">
    <source>
        <dbReference type="EMBL" id="GGR47369.1"/>
    </source>
</evidence>
<dbReference type="GO" id="GO:0005506">
    <property type="term" value="F:iron ion binding"/>
    <property type="evidence" value="ECO:0007669"/>
    <property type="project" value="InterPro"/>
</dbReference>
<comment type="similarity">
    <text evidence="1">Belongs to the cytochrome P450 family.</text>
</comment>
<dbReference type="Gene3D" id="1.10.630.10">
    <property type="entry name" value="Cytochrome P450"/>
    <property type="match status" value="1"/>
</dbReference>
<dbReference type="SUPFAM" id="SSF48264">
    <property type="entry name" value="Cytochrome P450"/>
    <property type="match status" value="1"/>
</dbReference>
<evidence type="ECO:0000313" key="3">
    <source>
        <dbReference type="Proteomes" id="UP000658320"/>
    </source>
</evidence>
<dbReference type="PANTHER" id="PTHR46696">
    <property type="entry name" value="P450, PUTATIVE (EUROFUNG)-RELATED"/>
    <property type="match status" value="1"/>
</dbReference>